<keyword evidence="6 8" id="KW-0627">Porphyrin biosynthesis</keyword>
<evidence type="ECO:0000313" key="11">
    <source>
        <dbReference type="EMBL" id="GLC24785.1"/>
    </source>
</evidence>
<keyword evidence="12" id="KW-1185">Reference proteome</keyword>
<evidence type="ECO:0000256" key="2">
    <source>
        <dbReference type="ARBA" id="ARBA00004735"/>
    </source>
</evidence>
<dbReference type="SUPFAM" id="SSF53850">
    <property type="entry name" value="Periplasmic binding protein-like II"/>
    <property type="match status" value="1"/>
</dbReference>
<gene>
    <name evidence="8 11" type="primary">hemC</name>
    <name evidence="11" type="ORF">rosag_12980</name>
</gene>
<dbReference type="PANTHER" id="PTHR11557:SF0">
    <property type="entry name" value="PORPHOBILINOGEN DEAMINASE"/>
    <property type="match status" value="1"/>
</dbReference>
<evidence type="ECO:0000256" key="5">
    <source>
        <dbReference type="ARBA" id="ARBA00022679"/>
    </source>
</evidence>
<feature type="modified residue" description="S-(dipyrrolylmethanemethyl)cysteine" evidence="8">
    <location>
        <position position="240"/>
    </location>
</feature>
<comment type="function">
    <text evidence="1 8">Tetrapolymerization of the monopyrrole PBG into the hydroxymethylbilane pre-uroporphyrinogen in several discrete steps.</text>
</comment>
<protein>
    <recommendedName>
        <fullName evidence="8">Porphobilinogen deaminase</fullName>
        <shortName evidence="8">PBG</shortName>
        <ecNumber evidence="8">2.5.1.61</ecNumber>
    </recommendedName>
    <alternativeName>
        <fullName evidence="8">Hydroxymethylbilane synthase</fullName>
        <shortName evidence="8">HMBS</shortName>
    </alternativeName>
    <alternativeName>
        <fullName evidence="8">Pre-uroporphyrinogen synthase</fullName>
    </alternativeName>
</protein>
<dbReference type="GO" id="GO:0004418">
    <property type="term" value="F:hydroxymethylbilane synthase activity"/>
    <property type="evidence" value="ECO:0007669"/>
    <property type="project" value="UniProtKB-UniRule"/>
</dbReference>
<dbReference type="GO" id="GO:0006782">
    <property type="term" value="P:protoporphyrinogen IX biosynthetic process"/>
    <property type="evidence" value="ECO:0007669"/>
    <property type="project" value="UniProtKB-UniRule"/>
</dbReference>
<dbReference type="Pfam" id="PF01379">
    <property type="entry name" value="Porphobil_deam"/>
    <property type="match status" value="1"/>
</dbReference>
<dbReference type="Proteomes" id="UP001161325">
    <property type="component" value="Unassembled WGS sequence"/>
</dbReference>
<dbReference type="InterPro" id="IPR000860">
    <property type="entry name" value="HemC"/>
</dbReference>
<name>A0AA37Q1B8_9BACT</name>
<dbReference type="EMBL" id="BRXS01000002">
    <property type="protein sequence ID" value="GLC24785.1"/>
    <property type="molecule type" value="Genomic_DNA"/>
</dbReference>
<dbReference type="InterPro" id="IPR036803">
    <property type="entry name" value="Porphobilinogen_deaminase_C_sf"/>
</dbReference>
<comment type="pathway">
    <text evidence="2">Porphyrin-containing compound metabolism; protoporphyrin-IX biosynthesis; coproporphyrinogen-III from 5-aminolevulinate: step 2/4.</text>
</comment>
<reference evidence="11" key="1">
    <citation type="submission" date="2022-08" db="EMBL/GenBank/DDBJ databases">
        <title>Draft genome sequencing of Roseisolibacter agri AW1220.</title>
        <authorList>
            <person name="Tobiishi Y."/>
            <person name="Tonouchi A."/>
        </authorList>
    </citation>
    <scope>NUCLEOTIDE SEQUENCE</scope>
    <source>
        <strain evidence="11">AW1220</strain>
    </source>
</reference>
<dbReference type="Gene3D" id="3.40.190.10">
    <property type="entry name" value="Periplasmic binding protein-like II"/>
    <property type="match status" value="2"/>
</dbReference>
<proteinExistence type="inferred from homology"/>
<dbReference type="InterPro" id="IPR022418">
    <property type="entry name" value="Porphobilinogen_deaminase_C"/>
</dbReference>
<dbReference type="PRINTS" id="PR00151">
    <property type="entry name" value="PORPHBDMNASE"/>
</dbReference>
<dbReference type="NCBIfam" id="TIGR00212">
    <property type="entry name" value="hemC"/>
    <property type="match status" value="1"/>
</dbReference>
<evidence type="ECO:0000256" key="8">
    <source>
        <dbReference type="HAMAP-Rule" id="MF_00260"/>
    </source>
</evidence>
<organism evidence="11 12">
    <name type="scientific">Roseisolibacter agri</name>
    <dbReference type="NCBI Taxonomy" id="2014610"/>
    <lineage>
        <taxon>Bacteria</taxon>
        <taxon>Pseudomonadati</taxon>
        <taxon>Gemmatimonadota</taxon>
        <taxon>Gemmatimonadia</taxon>
        <taxon>Gemmatimonadales</taxon>
        <taxon>Gemmatimonadaceae</taxon>
        <taxon>Roseisolibacter</taxon>
    </lineage>
</organism>
<dbReference type="HAMAP" id="MF_00260">
    <property type="entry name" value="Porphobil_deam"/>
    <property type="match status" value="1"/>
</dbReference>
<comment type="subunit">
    <text evidence="4 8">Monomer.</text>
</comment>
<dbReference type="Gene3D" id="3.30.160.40">
    <property type="entry name" value="Porphobilinogen deaminase, C-terminal domain"/>
    <property type="match status" value="1"/>
</dbReference>
<evidence type="ECO:0000256" key="1">
    <source>
        <dbReference type="ARBA" id="ARBA00002869"/>
    </source>
</evidence>
<dbReference type="PANTHER" id="PTHR11557">
    <property type="entry name" value="PORPHOBILINOGEN DEAMINASE"/>
    <property type="match status" value="1"/>
</dbReference>
<dbReference type="Pfam" id="PF03900">
    <property type="entry name" value="Porphobil_deamC"/>
    <property type="match status" value="1"/>
</dbReference>
<comment type="catalytic activity">
    <reaction evidence="7 8">
        <text>4 porphobilinogen + H2O = hydroxymethylbilane + 4 NH4(+)</text>
        <dbReference type="Rhea" id="RHEA:13185"/>
        <dbReference type="ChEBI" id="CHEBI:15377"/>
        <dbReference type="ChEBI" id="CHEBI:28938"/>
        <dbReference type="ChEBI" id="CHEBI:57845"/>
        <dbReference type="ChEBI" id="CHEBI:58126"/>
        <dbReference type="EC" id="2.5.1.61"/>
    </reaction>
</comment>
<comment type="miscellaneous">
    <text evidence="8">The porphobilinogen subunits are added to the dipyrromethane group.</text>
</comment>
<evidence type="ECO:0000259" key="9">
    <source>
        <dbReference type="Pfam" id="PF01379"/>
    </source>
</evidence>
<evidence type="ECO:0000256" key="7">
    <source>
        <dbReference type="ARBA" id="ARBA00048169"/>
    </source>
</evidence>
<comment type="cofactor">
    <cofactor evidence="8">
        <name>dipyrromethane</name>
        <dbReference type="ChEBI" id="CHEBI:60342"/>
    </cofactor>
    <text evidence="8">Binds 1 dipyrromethane group covalently.</text>
</comment>
<dbReference type="EC" id="2.5.1.61" evidence="8"/>
<dbReference type="FunFam" id="3.40.190.10:FF:000005">
    <property type="entry name" value="Porphobilinogen deaminase"/>
    <property type="match status" value="1"/>
</dbReference>
<dbReference type="CDD" id="cd13646">
    <property type="entry name" value="PBP2_EcHMBS_like"/>
    <property type="match status" value="1"/>
</dbReference>
<evidence type="ECO:0000313" key="12">
    <source>
        <dbReference type="Proteomes" id="UP001161325"/>
    </source>
</evidence>
<dbReference type="PIRSF" id="PIRSF001438">
    <property type="entry name" value="4pyrrol_synth_OHMeBilane_synth"/>
    <property type="match status" value="1"/>
</dbReference>
<evidence type="ECO:0000256" key="4">
    <source>
        <dbReference type="ARBA" id="ARBA00011245"/>
    </source>
</evidence>
<comment type="similarity">
    <text evidence="3 8">Belongs to the HMBS family.</text>
</comment>
<dbReference type="InterPro" id="IPR022417">
    <property type="entry name" value="Porphobilin_deaminase_N"/>
</dbReference>
<dbReference type="GO" id="GO:0005737">
    <property type="term" value="C:cytoplasm"/>
    <property type="evidence" value="ECO:0007669"/>
    <property type="project" value="UniProtKB-UniRule"/>
</dbReference>
<evidence type="ECO:0000256" key="3">
    <source>
        <dbReference type="ARBA" id="ARBA00005638"/>
    </source>
</evidence>
<dbReference type="AlphaFoldDB" id="A0AA37Q1B8"/>
<dbReference type="SUPFAM" id="SSF54782">
    <property type="entry name" value="Porphobilinogen deaminase (hydroxymethylbilane synthase), C-terminal domain"/>
    <property type="match status" value="1"/>
</dbReference>
<evidence type="ECO:0000256" key="6">
    <source>
        <dbReference type="ARBA" id="ARBA00023244"/>
    </source>
</evidence>
<feature type="domain" description="Porphobilinogen deaminase C-terminal" evidence="10">
    <location>
        <begin position="225"/>
        <end position="293"/>
    </location>
</feature>
<keyword evidence="5 8" id="KW-0808">Transferase</keyword>
<sequence length="312" mass="32145">MTHSLRLGTRGSALAMTQARLVAAALRETHPDVAIEIVTITTKGDVRTDVPLAAIGGSGLFATELENALRAGEIDLAVHSAKDLPSTLAADMALAAFLEREDPRDVLVSRAGTLRELPHGARVGTSSPRRACQLRALRPDLTLLDIRGNVDTRLRKLDAGEYDAIVLAAAGLNRLGLIARATEHLAPADMLPQVGQGAIAVEVRADDARTHALVAALDHARTRAAVVAERAFLARLGAGCAAPTGAHATLHADGTLTVEGLIGHADGRTLRVGATGPVEHAATLGAAVAETLLADGGDALLRESGLRVGAVG</sequence>
<feature type="domain" description="Porphobilinogen deaminase N-terminal" evidence="9">
    <location>
        <begin position="5"/>
        <end position="211"/>
    </location>
</feature>
<evidence type="ECO:0000259" key="10">
    <source>
        <dbReference type="Pfam" id="PF03900"/>
    </source>
</evidence>
<comment type="caution">
    <text evidence="11">The sequence shown here is derived from an EMBL/GenBank/DDBJ whole genome shotgun (WGS) entry which is preliminary data.</text>
</comment>
<accession>A0AA37Q1B8</accession>
<dbReference type="RefSeq" id="WP_284349230.1">
    <property type="nucleotide sequence ID" value="NZ_BRXS01000002.1"/>
</dbReference>